<protein>
    <submittedName>
        <fullName evidence="5">Short chain dehydrogenase</fullName>
    </submittedName>
</protein>
<evidence type="ECO:0000313" key="6">
    <source>
        <dbReference type="Proteomes" id="UP000596902"/>
    </source>
</evidence>
<reference evidence="5" key="2">
    <citation type="submission" date="2020-08" db="EMBL/GenBank/DDBJ databases">
        <title>Draft Genome Sequence of Cumin Blight Pathogen Alternaria burnsii.</title>
        <authorList>
            <person name="Feng Z."/>
        </authorList>
    </citation>
    <scope>NUCLEOTIDE SEQUENCE</scope>
    <source>
        <strain evidence="5">CBS107.38</strain>
    </source>
</reference>
<dbReference type="GO" id="GO:0016491">
    <property type="term" value="F:oxidoreductase activity"/>
    <property type="evidence" value="ECO:0007669"/>
    <property type="project" value="UniProtKB-KW"/>
</dbReference>
<feature type="region of interest" description="Disordered" evidence="4">
    <location>
        <begin position="1"/>
        <end position="38"/>
    </location>
</feature>
<dbReference type="InterPro" id="IPR002347">
    <property type="entry name" value="SDR_fam"/>
</dbReference>
<dbReference type="SUPFAM" id="SSF51735">
    <property type="entry name" value="NAD(P)-binding Rossmann-fold domains"/>
    <property type="match status" value="1"/>
</dbReference>
<accession>A0A8H7ED85</accession>
<gene>
    <name evidence="5" type="ORF">GT037_008040</name>
</gene>
<dbReference type="PANTHER" id="PTHR24321:SF8">
    <property type="entry name" value="ESTRADIOL 17-BETA-DEHYDROGENASE 8-RELATED"/>
    <property type="match status" value="1"/>
</dbReference>
<dbReference type="CDD" id="cd05233">
    <property type="entry name" value="SDR_c"/>
    <property type="match status" value="1"/>
</dbReference>
<dbReference type="EMBL" id="JAAABM010000011">
    <property type="protein sequence ID" value="KAF7674274.1"/>
    <property type="molecule type" value="Genomic_DNA"/>
</dbReference>
<dbReference type="RefSeq" id="XP_038784588.1">
    <property type="nucleotide sequence ID" value="XM_038933087.1"/>
</dbReference>
<dbReference type="InterPro" id="IPR036291">
    <property type="entry name" value="NAD(P)-bd_dom_sf"/>
</dbReference>
<proteinExistence type="inferred from homology"/>
<dbReference type="AlphaFoldDB" id="A0A8H7ED85"/>
<keyword evidence="3" id="KW-0560">Oxidoreductase</keyword>
<sequence length="324" mass="34409">MQRANTTESLRTPGASIATLNLNKPPRPGMERAPTSTNLTRPLPIQRLEGKVVMITGGGGKVGVESAGRLLIEGCNVALIDIDQGALEAAVPVLKAAIPTGSPIESRLLTIVADATKEPDVEACAKKVVQRFERLDAALLNCCHRGESKSIFDVTEDDFDRIMTINAKSGMFPPHPALFDSVTPPLTLDPPAFLGVKYAATAMQTTSGGGSIIIRSSIAGLRGFPNLISYSASKFALRGIALTAAEELGPLNIRVNTIHTSIIQTQGYKDGWNKERLAELKEETALDRFSTPDDVASVVAFLVSEDSKFMTGGHLKIDGGCVAV</sequence>
<dbReference type="PRINTS" id="PR00081">
    <property type="entry name" value="GDHRDH"/>
</dbReference>
<feature type="compositionally biased region" description="Polar residues" evidence="4">
    <location>
        <begin position="1"/>
        <end position="10"/>
    </location>
</feature>
<dbReference type="Pfam" id="PF13561">
    <property type="entry name" value="adh_short_C2"/>
    <property type="match status" value="1"/>
</dbReference>
<evidence type="ECO:0000256" key="2">
    <source>
        <dbReference type="ARBA" id="ARBA00022857"/>
    </source>
</evidence>
<dbReference type="Pfam" id="PF00106">
    <property type="entry name" value="adh_short"/>
    <property type="match status" value="1"/>
</dbReference>
<evidence type="ECO:0000256" key="1">
    <source>
        <dbReference type="ARBA" id="ARBA00006484"/>
    </source>
</evidence>
<dbReference type="PANTHER" id="PTHR24321">
    <property type="entry name" value="DEHYDROGENASES, SHORT CHAIN"/>
    <property type="match status" value="1"/>
</dbReference>
<dbReference type="Gene3D" id="3.40.50.720">
    <property type="entry name" value="NAD(P)-binding Rossmann-like Domain"/>
    <property type="match status" value="1"/>
</dbReference>
<comment type="similarity">
    <text evidence="1">Belongs to the short-chain dehydrogenases/reductases (SDR) family.</text>
</comment>
<keyword evidence="6" id="KW-1185">Reference proteome</keyword>
<organism evidence="5 6">
    <name type="scientific">Alternaria burnsii</name>
    <dbReference type="NCBI Taxonomy" id="1187904"/>
    <lineage>
        <taxon>Eukaryota</taxon>
        <taxon>Fungi</taxon>
        <taxon>Dikarya</taxon>
        <taxon>Ascomycota</taxon>
        <taxon>Pezizomycotina</taxon>
        <taxon>Dothideomycetes</taxon>
        <taxon>Pleosporomycetidae</taxon>
        <taxon>Pleosporales</taxon>
        <taxon>Pleosporineae</taxon>
        <taxon>Pleosporaceae</taxon>
        <taxon>Alternaria</taxon>
        <taxon>Alternaria sect. Alternaria</taxon>
    </lineage>
</organism>
<evidence type="ECO:0000313" key="5">
    <source>
        <dbReference type="EMBL" id="KAF7674274.1"/>
    </source>
</evidence>
<evidence type="ECO:0000256" key="3">
    <source>
        <dbReference type="ARBA" id="ARBA00023002"/>
    </source>
</evidence>
<dbReference type="Proteomes" id="UP000596902">
    <property type="component" value="Unassembled WGS sequence"/>
</dbReference>
<reference evidence="5" key="1">
    <citation type="submission" date="2020-01" db="EMBL/GenBank/DDBJ databases">
        <authorList>
            <person name="Feng Z.H.Z."/>
        </authorList>
    </citation>
    <scope>NUCLEOTIDE SEQUENCE</scope>
    <source>
        <strain evidence="5">CBS107.38</strain>
    </source>
</reference>
<name>A0A8H7ED85_9PLEO</name>
<comment type="caution">
    <text evidence="5">The sequence shown here is derived from an EMBL/GenBank/DDBJ whole genome shotgun (WGS) entry which is preliminary data.</text>
</comment>
<keyword evidence="2" id="KW-0521">NADP</keyword>
<evidence type="ECO:0000256" key="4">
    <source>
        <dbReference type="SAM" id="MobiDB-lite"/>
    </source>
</evidence>
<dbReference type="PROSITE" id="PS00061">
    <property type="entry name" value="ADH_SHORT"/>
    <property type="match status" value="1"/>
</dbReference>
<dbReference type="GeneID" id="62206265"/>
<dbReference type="InterPro" id="IPR020904">
    <property type="entry name" value="Sc_DH/Rdtase_CS"/>
</dbReference>